<dbReference type="GO" id="GO:0000422">
    <property type="term" value="P:autophagy of mitochondrion"/>
    <property type="evidence" value="ECO:0007669"/>
    <property type="project" value="TreeGrafter"/>
</dbReference>
<feature type="transmembrane region" description="Helical" evidence="10">
    <location>
        <begin position="91"/>
        <end position="111"/>
    </location>
</feature>
<keyword evidence="13" id="KW-1185">Reference proteome</keyword>
<feature type="transmembrane region" description="Helical" evidence="10">
    <location>
        <begin position="403"/>
        <end position="425"/>
    </location>
</feature>
<comment type="similarity">
    <text evidence="2 10">Belongs to the ATG9 family.</text>
</comment>
<proteinExistence type="inferred from homology"/>
<evidence type="ECO:0000256" key="11">
    <source>
        <dbReference type="SAM" id="MobiDB-lite"/>
    </source>
</evidence>
<dbReference type="GO" id="GO:0034497">
    <property type="term" value="P:protein localization to phagophore assembly site"/>
    <property type="evidence" value="ECO:0007669"/>
    <property type="project" value="TreeGrafter"/>
</dbReference>
<dbReference type="GO" id="GO:0006869">
    <property type="term" value="P:lipid transport"/>
    <property type="evidence" value="ECO:0007669"/>
    <property type="project" value="UniProtKB-KW"/>
</dbReference>
<evidence type="ECO:0000313" key="13">
    <source>
        <dbReference type="Proteomes" id="UP000636800"/>
    </source>
</evidence>
<name>A0A835V602_VANPL</name>
<sequence>MMSVAQKGFLDSIRWKLRNDSSVKTPLLCDGPSEVELSDYRRLSGSDCECPSELLSVEGPKLELIADLDLFFERLYNYHREKGLVCIMTKWIVELLTVAFVVGFIWFFLLVVDWHALRTAKCGMEAVELGQKPCNLAKEAINHHPFVPFTFVKGVIVGSMVILTIYGLFNFLKFLVQFKNILKIRHFYYHSLNITDRDIGTVPWPTILDKVVQLQKNQQLCVVKDLSAHDIIMRIMRKENYLIGMLNKGVLALPSSCWVPGAGPPINSKENDKKNHLIFPKTLEWTLNWCIFQSMFDSKFCIQRNFLTNPSLLRKRLVAVGTLMFIISPCLVIFMLVYLFLRHAEQFYNHPSTASSRRWSNLSKWIFREFNEVDHFFKHRLNNSVAHSSNYLKQFPSPLMNTLAKFICFVSGGFAAILIIIAFLDESLLEGHLYGRNLFWYAAIFGAFTALGRSIMSEELEVLDPEGMMASVVQHTHYFPKRWRGRENSNAVRAEFETLFQYTTMMLLEEMASIFITPYLLIFVIPKRVDDILQFISVFTVDVEGVGHVCSFSMFDFEKHGNGKYASPFDASHAMRSSQGKMEKSFLSFQSAYASWEPSTHGKQFLSKLRHFGEQRLRDEIQNFSSHGLTETHNSLQGNLTHRFGYQDVLHNDSVFSISPCKLTTYLSTLDSYYTSQNLHQVNNTRSSPQFPHGASFGSTLEHWQSNNQPPNEREVEDEGDINFNVNDRLLSNLEASTSSPFLQGNSPHHYAADHHALDHWWARSSPQSTDRTASFIEPPAFNHHSFRQHNSDDLSDRSADEQEGSGLRSTGPVASFLDPLVFDHHNFGHRGNGSRSLWRTTYVDDSDDDDERLGLHFVEERKDERSGGSLGDVLGSPLATLPVRIIPRSNDPVGW</sequence>
<reference evidence="12 13" key="1">
    <citation type="journal article" date="2020" name="Nat. Food">
        <title>A phased Vanilla planifolia genome enables genetic improvement of flavour and production.</title>
        <authorList>
            <person name="Hasing T."/>
            <person name="Tang H."/>
            <person name="Brym M."/>
            <person name="Khazi F."/>
            <person name="Huang T."/>
            <person name="Chambers A.H."/>
        </authorList>
    </citation>
    <scope>NUCLEOTIDE SEQUENCE [LARGE SCALE GENOMIC DNA]</scope>
    <source>
        <tissue evidence="12">Leaf</tissue>
    </source>
</reference>
<dbReference type="PANTHER" id="PTHR13038">
    <property type="entry name" value="APG9 AUTOPHAGY 9"/>
    <property type="match status" value="1"/>
</dbReference>
<dbReference type="GO" id="GO:0034045">
    <property type="term" value="C:phagophore assembly site membrane"/>
    <property type="evidence" value="ECO:0007669"/>
    <property type="project" value="UniProtKB-SubCell"/>
</dbReference>
<evidence type="ECO:0000256" key="6">
    <source>
        <dbReference type="ARBA" id="ARBA00022989"/>
    </source>
</evidence>
<dbReference type="InterPro" id="IPR007241">
    <property type="entry name" value="Autophagy-rel_prot_9"/>
</dbReference>
<keyword evidence="7 10" id="KW-0072">Autophagy</keyword>
<comment type="function">
    <text evidence="10">Phospholipid scramblase involved in autophagy. Cycles between the preautophagosomal structure/phagophore assembly site (PAS) and the cytoplasmic vesicle pool and supplies membrane for the growing autophagosome. Lipid scramblase activity plays a key role in preautophagosomal structure/phagophore assembly by distributing the phospholipids that arrive through ATG2 from the cytoplasmic to the luminal leaflet of the bilayer, thereby driving autophagosomal membrane expansion.</text>
</comment>
<dbReference type="Pfam" id="PF04109">
    <property type="entry name" value="ATG9"/>
    <property type="match status" value="1"/>
</dbReference>
<evidence type="ECO:0000256" key="8">
    <source>
        <dbReference type="ARBA" id="ARBA00023055"/>
    </source>
</evidence>
<evidence type="ECO:0000256" key="3">
    <source>
        <dbReference type="ARBA" id="ARBA00018074"/>
    </source>
</evidence>
<dbReference type="GO" id="GO:0034727">
    <property type="term" value="P:piecemeal microautophagy of the nucleus"/>
    <property type="evidence" value="ECO:0007669"/>
    <property type="project" value="TreeGrafter"/>
</dbReference>
<dbReference type="OrthoDB" id="1863004at2759"/>
<evidence type="ECO:0000256" key="10">
    <source>
        <dbReference type="RuleBase" id="RU364027"/>
    </source>
</evidence>
<evidence type="ECO:0000256" key="7">
    <source>
        <dbReference type="ARBA" id="ARBA00023006"/>
    </source>
</evidence>
<dbReference type="Proteomes" id="UP000636800">
    <property type="component" value="Unassembled WGS sequence"/>
</dbReference>
<dbReference type="GO" id="GO:0061709">
    <property type="term" value="P:reticulophagy"/>
    <property type="evidence" value="ECO:0007669"/>
    <property type="project" value="TreeGrafter"/>
</dbReference>
<accession>A0A835V602</accession>
<evidence type="ECO:0000256" key="5">
    <source>
        <dbReference type="ARBA" id="ARBA00022692"/>
    </source>
</evidence>
<feature type="transmembrane region" description="Helical" evidence="10">
    <location>
        <begin position="155"/>
        <end position="176"/>
    </location>
</feature>
<keyword evidence="6 10" id="KW-1133">Transmembrane helix</keyword>
<evidence type="ECO:0000313" key="12">
    <source>
        <dbReference type="EMBL" id="KAG0484346.1"/>
    </source>
</evidence>
<organism evidence="12 13">
    <name type="scientific">Vanilla planifolia</name>
    <name type="common">Vanilla</name>
    <dbReference type="NCBI Taxonomy" id="51239"/>
    <lineage>
        <taxon>Eukaryota</taxon>
        <taxon>Viridiplantae</taxon>
        <taxon>Streptophyta</taxon>
        <taxon>Embryophyta</taxon>
        <taxon>Tracheophyta</taxon>
        <taxon>Spermatophyta</taxon>
        <taxon>Magnoliopsida</taxon>
        <taxon>Liliopsida</taxon>
        <taxon>Asparagales</taxon>
        <taxon>Orchidaceae</taxon>
        <taxon>Vanilloideae</taxon>
        <taxon>Vanilleae</taxon>
        <taxon>Vanilla</taxon>
    </lineage>
</organism>
<evidence type="ECO:0000256" key="4">
    <source>
        <dbReference type="ARBA" id="ARBA00022448"/>
    </source>
</evidence>
<keyword evidence="9 10" id="KW-0472">Membrane</keyword>
<evidence type="ECO:0000256" key="2">
    <source>
        <dbReference type="ARBA" id="ARBA00006185"/>
    </source>
</evidence>
<comment type="caution">
    <text evidence="12">The sequence shown here is derived from an EMBL/GenBank/DDBJ whole genome shotgun (WGS) entry which is preliminary data.</text>
</comment>
<feature type="transmembrane region" description="Helical" evidence="10">
    <location>
        <begin position="317"/>
        <end position="341"/>
    </location>
</feature>
<feature type="region of interest" description="Disordered" evidence="11">
    <location>
        <begin position="770"/>
        <end position="813"/>
    </location>
</feature>
<dbReference type="EMBL" id="JADCNL010000004">
    <property type="protein sequence ID" value="KAG0484346.1"/>
    <property type="molecule type" value="Genomic_DNA"/>
</dbReference>
<feature type="region of interest" description="Disordered" evidence="11">
    <location>
        <begin position="684"/>
        <end position="717"/>
    </location>
</feature>
<keyword evidence="4 10" id="KW-0813">Transport</keyword>
<evidence type="ECO:0000256" key="1">
    <source>
        <dbReference type="ARBA" id="ARBA00004511"/>
    </source>
</evidence>
<comment type="subcellular location">
    <subcellularLocation>
        <location evidence="1 10">Preautophagosomal structure membrane</location>
        <topology evidence="1 10">Multi-pass membrane protein</topology>
    </subcellularLocation>
</comment>
<keyword evidence="8 10" id="KW-0445">Lipid transport</keyword>
<dbReference type="PANTHER" id="PTHR13038:SF10">
    <property type="entry name" value="AUTOPHAGY-RELATED PROTEIN 9"/>
    <property type="match status" value="1"/>
</dbReference>
<protein>
    <recommendedName>
        <fullName evidence="3 10">Autophagy-related protein 9</fullName>
    </recommendedName>
</protein>
<feature type="compositionally biased region" description="Polar residues" evidence="11">
    <location>
        <begin position="697"/>
        <end position="711"/>
    </location>
</feature>
<evidence type="ECO:0000256" key="9">
    <source>
        <dbReference type="ARBA" id="ARBA00023136"/>
    </source>
</evidence>
<dbReference type="AlphaFoldDB" id="A0A835V602"/>
<feature type="compositionally biased region" description="Basic and acidic residues" evidence="11">
    <location>
        <begin position="790"/>
        <end position="801"/>
    </location>
</feature>
<keyword evidence="5 10" id="KW-0812">Transmembrane</keyword>
<gene>
    <name evidence="12" type="ORF">HPP92_008425</name>
</gene>
<dbReference type="GO" id="GO:0005776">
    <property type="term" value="C:autophagosome"/>
    <property type="evidence" value="ECO:0007669"/>
    <property type="project" value="TreeGrafter"/>
</dbReference>
<feature type="transmembrane region" description="Helical" evidence="10">
    <location>
        <begin position="437"/>
        <end position="456"/>
    </location>
</feature>